<proteinExistence type="predicted"/>
<keyword evidence="2" id="KW-1185">Reference proteome</keyword>
<name>A0A9P8QBV0_WICPI</name>
<accession>A0A9P8QBV0</accession>
<dbReference type="Proteomes" id="UP000774326">
    <property type="component" value="Unassembled WGS sequence"/>
</dbReference>
<gene>
    <name evidence="1" type="ORF">WICPIJ_000945</name>
</gene>
<sequence>MVQPFILGLRVLQGLVELVEKFVSQQVIVDKVELTSGVVVAVPIVSVREVQPLRMPELVPFEVQVALTTKRMGQQSDEFVELVLQLLTVLAKQIVGQHQITQRLMINSGVLMEVFVVITREPSTNTVMQVQHTGDTVKSEPIELIYVKIELQVGQ</sequence>
<comment type="caution">
    <text evidence="1">The sequence shown here is derived from an EMBL/GenBank/DDBJ whole genome shotgun (WGS) entry which is preliminary data.</text>
</comment>
<dbReference type="EMBL" id="JAEUBG010000533">
    <property type="protein sequence ID" value="KAH3688073.1"/>
    <property type="molecule type" value="Genomic_DNA"/>
</dbReference>
<reference evidence="1" key="1">
    <citation type="journal article" date="2021" name="Open Biol.">
        <title>Shared evolutionary footprints suggest mitochondrial oxidative damage underlies multiple complex I losses in fungi.</title>
        <authorList>
            <person name="Schikora-Tamarit M.A."/>
            <person name="Marcet-Houben M."/>
            <person name="Nosek J."/>
            <person name="Gabaldon T."/>
        </authorList>
    </citation>
    <scope>NUCLEOTIDE SEQUENCE</scope>
    <source>
        <strain evidence="1">CBS2887</strain>
    </source>
</reference>
<dbReference type="AlphaFoldDB" id="A0A9P8QBV0"/>
<reference evidence="1" key="2">
    <citation type="submission" date="2021-01" db="EMBL/GenBank/DDBJ databases">
        <authorList>
            <person name="Schikora-Tamarit M.A."/>
        </authorList>
    </citation>
    <scope>NUCLEOTIDE SEQUENCE</scope>
    <source>
        <strain evidence="1">CBS2887</strain>
    </source>
</reference>
<organism evidence="1 2">
    <name type="scientific">Wickerhamomyces pijperi</name>
    <name type="common">Yeast</name>
    <name type="synonym">Pichia pijperi</name>
    <dbReference type="NCBI Taxonomy" id="599730"/>
    <lineage>
        <taxon>Eukaryota</taxon>
        <taxon>Fungi</taxon>
        <taxon>Dikarya</taxon>
        <taxon>Ascomycota</taxon>
        <taxon>Saccharomycotina</taxon>
        <taxon>Saccharomycetes</taxon>
        <taxon>Phaffomycetales</taxon>
        <taxon>Wickerhamomycetaceae</taxon>
        <taxon>Wickerhamomyces</taxon>
    </lineage>
</organism>
<protein>
    <submittedName>
        <fullName evidence="1">Uncharacterized protein</fullName>
    </submittedName>
</protein>
<evidence type="ECO:0000313" key="2">
    <source>
        <dbReference type="Proteomes" id="UP000774326"/>
    </source>
</evidence>
<evidence type="ECO:0000313" key="1">
    <source>
        <dbReference type="EMBL" id="KAH3688073.1"/>
    </source>
</evidence>